<comment type="caution">
    <text evidence="2">The sequence shown here is derived from an EMBL/GenBank/DDBJ whole genome shotgun (WGS) entry which is preliminary data.</text>
</comment>
<dbReference type="Gene3D" id="2.130.10.10">
    <property type="entry name" value="YVTN repeat-like/Quinoprotein amine dehydrogenase"/>
    <property type="match status" value="1"/>
</dbReference>
<dbReference type="Proteomes" id="UP001377567">
    <property type="component" value="Unassembled WGS sequence"/>
</dbReference>
<dbReference type="InterPro" id="IPR015943">
    <property type="entry name" value="WD40/YVTN_repeat-like_dom_sf"/>
</dbReference>
<evidence type="ECO:0000313" key="3">
    <source>
        <dbReference type="Proteomes" id="UP001377567"/>
    </source>
</evidence>
<dbReference type="AlphaFoldDB" id="A0AAV5S0I6"/>
<gene>
    <name evidence="2" type="ORF">DAKH74_031920</name>
</gene>
<reference evidence="2 3" key="1">
    <citation type="journal article" date="2023" name="Elife">
        <title>Identification of key yeast species and microbe-microbe interactions impacting larval growth of Drosophila in the wild.</title>
        <authorList>
            <person name="Mure A."/>
            <person name="Sugiura Y."/>
            <person name="Maeda R."/>
            <person name="Honda K."/>
            <person name="Sakurai N."/>
            <person name="Takahashi Y."/>
            <person name="Watada M."/>
            <person name="Katoh T."/>
            <person name="Gotoh A."/>
            <person name="Gotoh Y."/>
            <person name="Taniguchi I."/>
            <person name="Nakamura K."/>
            <person name="Hayashi T."/>
            <person name="Katayama T."/>
            <person name="Uemura T."/>
            <person name="Hattori Y."/>
        </authorList>
    </citation>
    <scope>NUCLEOTIDE SEQUENCE [LARGE SCALE GENOMIC DNA]</scope>
    <source>
        <strain evidence="2 3">KH-74</strain>
    </source>
</reference>
<keyword evidence="3" id="KW-1185">Reference proteome</keyword>
<dbReference type="SUPFAM" id="SSF50978">
    <property type="entry name" value="WD40 repeat-like"/>
    <property type="match status" value="1"/>
</dbReference>
<protein>
    <submittedName>
        <fullName evidence="2">Utp9 protein</fullName>
    </submittedName>
</protein>
<evidence type="ECO:0000313" key="2">
    <source>
        <dbReference type="EMBL" id="GMM56576.1"/>
    </source>
</evidence>
<accession>A0AAV5S0I6</accession>
<feature type="compositionally biased region" description="Basic and acidic residues" evidence="1">
    <location>
        <begin position="343"/>
        <end position="355"/>
    </location>
</feature>
<feature type="region of interest" description="Disordered" evidence="1">
    <location>
        <begin position="342"/>
        <end position="361"/>
    </location>
</feature>
<organism evidence="2 3">
    <name type="scientific">Maudiozyma humilis</name>
    <name type="common">Sour dough yeast</name>
    <name type="synonym">Kazachstania humilis</name>
    <dbReference type="NCBI Taxonomy" id="51915"/>
    <lineage>
        <taxon>Eukaryota</taxon>
        <taxon>Fungi</taxon>
        <taxon>Dikarya</taxon>
        <taxon>Ascomycota</taxon>
        <taxon>Saccharomycotina</taxon>
        <taxon>Saccharomycetes</taxon>
        <taxon>Saccharomycetales</taxon>
        <taxon>Saccharomycetaceae</taxon>
        <taxon>Maudiozyma</taxon>
    </lineage>
</organism>
<dbReference type="InterPro" id="IPR036322">
    <property type="entry name" value="WD40_repeat_dom_sf"/>
</dbReference>
<sequence length="581" mass="64825">MSSDSGLIASFSQDGSQFAFQAGIAQKSSIDIYPLDASNNYEVNSSLVNHLDYENHDLNSSEKIFVGWCSENADDSAATSTKRKLDNDEGEEISRNTTNSFVSVFEDGQVVTFSSTGKDITNIYRNKDKILAVDTTGSYIWILDSDECVKKLEHNKTKPIKTFHLTDGKNEEIIQFQVLHFSGVDSNEDGIYLAIASEQKLYIVDPSKRRPTTVATFDVFGTLCCTFSEDGKYLVVATIDKVTVYDFESKSEVQSWELQVERLVAVNDFIFALNVNGNLSVLKISEEEPLSTIVVQNSEVIDFKQVSNSIMLAWLNVNEPNFKLLSIDNIIGNKEIIINETSEAEKEQEESKEQQSAEAEITETVPEVTKIKKTKKVTKSEQTELAVKLIKALSHDKHKSDDKAVIDILLSESWNDQRIISFINTQLTTESLTGALVNKIVAELQSNVWIESDNLNIWLKWTLMLKNIPHSTIYDKKPKKNMKHLKNNLKASSQTLSTLLGIQGRLDLLNRQATLREELSKLSLDDGNASAAIDEGEEGEVAITNSAQENADEESMIYVNGENDVFVDASDHVLGTEEIVA</sequence>
<name>A0AAV5S0I6_MAUHU</name>
<proteinExistence type="predicted"/>
<evidence type="ECO:0000256" key="1">
    <source>
        <dbReference type="SAM" id="MobiDB-lite"/>
    </source>
</evidence>
<dbReference type="EMBL" id="BTGD01000008">
    <property type="protein sequence ID" value="GMM56576.1"/>
    <property type="molecule type" value="Genomic_DNA"/>
</dbReference>